<keyword evidence="2" id="KW-0547">Nucleotide-binding</keyword>
<evidence type="ECO:0000313" key="5">
    <source>
        <dbReference type="EMBL" id="VEH70950.1"/>
    </source>
</evidence>
<dbReference type="PANTHER" id="PTHR42939:SF1">
    <property type="entry name" value="ABC TRANSPORTER ATP-BINDING PROTEIN ALBC-RELATED"/>
    <property type="match status" value="1"/>
</dbReference>
<dbReference type="InterPro" id="IPR051782">
    <property type="entry name" value="ABC_Transporter_VariousFunc"/>
</dbReference>
<evidence type="ECO:0000256" key="3">
    <source>
        <dbReference type="ARBA" id="ARBA00022840"/>
    </source>
</evidence>
<dbReference type="Proteomes" id="UP000273044">
    <property type="component" value="Chromosome"/>
</dbReference>
<proteinExistence type="predicted"/>
<reference evidence="5 6" key="1">
    <citation type="submission" date="2018-12" db="EMBL/GenBank/DDBJ databases">
        <authorList>
            <consortium name="Pathogen Informatics"/>
        </authorList>
    </citation>
    <scope>NUCLEOTIDE SEQUENCE [LARGE SCALE GENOMIC DNA]</scope>
    <source>
        <strain evidence="5 6">NCTC12967</strain>
    </source>
</reference>
<dbReference type="AlphaFoldDB" id="A0A3S4W828"/>
<name>A0A3S4W828_9ACTN</name>
<evidence type="ECO:0000256" key="1">
    <source>
        <dbReference type="ARBA" id="ARBA00022448"/>
    </source>
</evidence>
<dbReference type="SUPFAM" id="SSF52540">
    <property type="entry name" value="P-loop containing nucleoside triphosphate hydrolases"/>
    <property type="match status" value="1"/>
</dbReference>
<dbReference type="PANTHER" id="PTHR42939">
    <property type="entry name" value="ABC TRANSPORTER ATP-BINDING PROTEIN ALBC-RELATED"/>
    <property type="match status" value="1"/>
</dbReference>
<feature type="domain" description="ABC transporter" evidence="4">
    <location>
        <begin position="5"/>
        <end position="230"/>
    </location>
</feature>
<evidence type="ECO:0000313" key="6">
    <source>
        <dbReference type="Proteomes" id="UP000273044"/>
    </source>
</evidence>
<dbReference type="Pfam" id="PF00005">
    <property type="entry name" value="ABC_tran"/>
    <property type="match status" value="1"/>
</dbReference>
<dbReference type="Gene3D" id="3.40.50.300">
    <property type="entry name" value="P-loop containing nucleotide triphosphate hydrolases"/>
    <property type="match status" value="1"/>
</dbReference>
<accession>A0A3S4W828</accession>
<dbReference type="PROSITE" id="PS50893">
    <property type="entry name" value="ABC_TRANSPORTER_2"/>
    <property type="match status" value="1"/>
</dbReference>
<sequence>MTAAITLDGVTKRFGTVTAVDDLNLEFRQDVITGLLGRNGAGKTVTLSLVTAQERPTSGTIRVFGRNPRENASVLARTCFIRDTQRYPDEYRLEHILRLGPVLYGSWDIGLAHRIAGEFGIPRKRTLKKLSRGQLSAVAVLIATASRAPITIFDEPYLGMDATARTLFYDLLLADYTEHPRTIIISTHLIDEMENLFEDVVLLHAGRVRTTGNIDDFRSRALTLTGSRERVDALLPGRSVLRSTRVGAMSTVIVENSPGLATQAKAAGLTVEATDLHTLVAAYGLDGTGVTA</sequence>
<dbReference type="EC" id="3.6.3.-" evidence="5"/>
<keyword evidence="5" id="KW-0378">Hydrolase</keyword>
<evidence type="ECO:0000256" key="2">
    <source>
        <dbReference type="ARBA" id="ARBA00022741"/>
    </source>
</evidence>
<dbReference type="GO" id="GO:0016887">
    <property type="term" value="F:ATP hydrolysis activity"/>
    <property type="evidence" value="ECO:0007669"/>
    <property type="project" value="InterPro"/>
</dbReference>
<dbReference type="GO" id="GO:0005524">
    <property type="term" value="F:ATP binding"/>
    <property type="evidence" value="ECO:0007669"/>
    <property type="project" value="UniProtKB-KW"/>
</dbReference>
<dbReference type="CDD" id="cd03230">
    <property type="entry name" value="ABC_DR_subfamily_A"/>
    <property type="match status" value="1"/>
</dbReference>
<dbReference type="InterPro" id="IPR003439">
    <property type="entry name" value="ABC_transporter-like_ATP-bd"/>
</dbReference>
<gene>
    <name evidence="5" type="primary">drrA_17</name>
    <name evidence="5" type="ORF">NCTC12967_02259</name>
</gene>
<keyword evidence="3 5" id="KW-0067">ATP-binding</keyword>
<dbReference type="EMBL" id="LR134406">
    <property type="protein sequence ID" value="VEH70950.1"/>
    <property type="molecule type" value="Genomic_DNA"/>
</dbReference>
<dbReference type="InterPro" id="IPR027417">
    <property type="entry name" value="P-loop_NTPase"/>
</dbReference>
<evidence type="ECO:0000259" key="4">
    <source>
        <dbReference type="PROSITE" id="PS50893"/>
    </source>
</evidence>
<dbReference type="RefSeq" id="WP_061788413.1">
    <property type="nucleotide sequence ID" value="NZ_CAUVFX010000007.1"/>
</dbReference>
<dbReference type="GeneID" id="64407703"/>
<keyword evidence="1" id="KW-0813">Transport</keyword>
<keyword evidence="6" id="KW-1185">Reference proteome</keyword>
<protein>
    <submittedName>
        <fullName evidence="5">Daunorubicin/doxorubicin resistance ATP-binding protein DrrA</fullName>
        <ecNumber evidence="5">3.6.3.-</ecNumber>
    </submittedName>
</protein>
<organism evidence="5 6">
    <name type="scientific">Arachnia propionica</name>
    <dbReference type="NCBI Taxonomy" id="1750"/>
    <lineage>
        <taxon>Bacteria</taxon>
        <taxon>Bacillati</taxon>
        <taxon>Actinomycetota</taxon>
        <taxon>Actinomycetes</taxon>
        <taxon>Propionibacteriales</taxon>
        <taxon>Propionibacteriaceae</taxon>
        <taxon>Arachnia</taxon>
    </lineage>
</organism>